<evidence type="ECO:0000313" key="2">
    <source>
        <dbReference type="RefSeq" id="XP_071914460.1"/>
    </source>
</evidence>
<dbReference type="RefSeq" id="XP_071914461.1">
    <property type="nucleotide sequence ID" value="XM_072058360.1"/>
</dbReference>
<keyword evidence="1" id="KW-1185">Reference proteome</keyword>
<evidence type="ECO:0000313" key="3">
    <source>
        <dbReference type="RefSeq" id="XP_071914461.1"/>
    </source>
</evidence>
<protein>
    <submittedName>
        <fullName evidence="2 3">Uncharacterized protein</fullName>
    </submittedName>
</protein>
<reference evidence="2 3" key="1">
    <citation type="submission" date="2025-05" db="UniProtKB">
        <authorList>
            <consortium name="RefSeq"/>
        </authorList>
    </citation>
    <scope>IDENTIFICATION</scope>
    <source>
        <tissue evidence="2 3">Leaves</tissue>
    </source>
</reference>
<proteinExistence type="predicted"/>
<name>A0ABM4V4J6_COFAR</name>
<organism evidence="1 2">
    <name type="scientific">Coffea arabica</name>
    <name type="common">Arabian coffee</name>
    <dbReference type="NCBI Taxonomy" id="13443"/>
    <lineage>
        <taxon>Eukaryota</taxon>
        <taxon>Viridiplantae</taxon>
        <taxon>Streptophyta</taxon>
        <taxon>Embryophyta</taxon>
        <taxon>Tracheophyta</taxon>
        <taxon>Spermatophyta</taxon>
        <taxon>Magnoliopsida</taxon>
        <taxon>eudicotyledons</taxon>
        <taxon>Gunneridae</taxon>
        <taxon>Pentapetalae</taxon>
        <taxon>asterids</taxon>
        <taxon>lamiids</taxon>
        <taxon>Gentianales</taxon>
        <taxon>Rubiaceae</taxon>
        <taxon>Ixoroideae</taxon>
        <taxon>Gardenieae complex</taxon>
        <taxon>Bertiereae - Coffeeae clade</taxon>
        <taxon>Coffeeae</taxon>
        <taxon>Coffea</taxon>
    </lineage>
</organism>
<dbReference type="GeneID" id="140010803"/>
<sequence length="181" mass="20452">MCRYLENREFISKVKGKICPRIHDKVEEIKARAVEYEAVQIGQGIWEITGYARHKIINLNDEGVTQTRRARGTAPQKNVGGRLRTVNVDTQSTNVNVTSSNGRGNGRGIGNGREKVMVGEWNHQLEVGEEGKEGEVHFQDVLHRFLDLEIRMVLTCPMTETSSQLMCPDSSNDPKAFNKIW</sequence>
<evidence type="ECO:0000313" key="1">
    <source>
        <dbReference type="Proteomes" id="UP001652660"/>
    </source>
</evidence>
<accession>A0ABM4V4J6</accession>
<dbReference type="Proteomes" id="UP001652660">
    <property type="component" value="Chromosome 7c"/>
</dbReference>
<gene>
    <name evidence="2 3" type="primary">LOC140010803</name>
</gene>
<dbReference type="RefSeq" id="XP_071914460.1">
    <property type="nucleotide sequence ID" value="XM_072058359.1"/>
</dbReference>